<keyword evidence="4" id="KW-0813">Transport</keyword>
<dbReference type="FunCoup" id="A0A6P8IXL8">
    <property type="interactions" value="3270"/>
</dbReference>
<feature type="domain" description="Importin N-terminal" evidence="8">
    <location>
        <begin position="31"/>
        <end position="97"/>
    </location>
</feature>
<sequence length="1125" mass="128601">MASDSASLHSLEALMNEFFSGTTGNQRKREIEQVLHNFGQQSGAWHHCVYFMGHSSNHYVLMYAISVFENLINKQWLGIQSSDKTEIRNFLNQYLLTHHKALPSFVRNKLVKVIVDVGRIDWPHFYYNFFTNIIELIQQPSTTTLGLIMLHTTSEEMASPREDLSIARRNELHRLLLNQVPGVLTLIGQLLERILERHRRVTTTVTPPPSPTHGISTGRSASPIITGRLLNQSPKLLQLPALDPESEEISSLALKCLSHLFSWIPLSSTITPQLLGTVFYFAEFGCCALSGSNGSIVGNPQLGVLAMTCINELLSKNCVPAEFEEFLLKLFQQTFQLLQRITKEGGVQSIDSDLSELDESYISKFTEFLCMFVSIHLRRFENSSHFPVLELLTLLFKYTFKQPDNEGLFSCLDIWAVFLDYLTSKVSNARSDKLAEAEATVSRYKEVLMLLLNELIKKIQFHHNPTFLEELDDQVVDDNSETEWQAYQRNLLEIISKIAELLPSEAFSLLFPLFNEYSKVYHSLEPHITKTPQGVHLNISSESEFRQLHWTLRDLSTLERALGRLVDHFIGEVNFSNRFSDGEAIVERLCRIALFSTQSKIYCCHVSMQSVLNQDLIEVHAQSLASLQAYCHWLSQFYIESHRQQQHQNKFATLVSSAVDALIPLLDKDVSHRVVLPACHLLNSLTSTVRPSFLTSLDKIQTLFHTVSTGGLAGLPLEVQTLVYRSLSNALVLPWPLMSDNKQEWEMRSQNHKNLIKGLCRHYKELIEIPRFSDNKQLQDNAKSTLQFTLHILHDIVLSVSDVQVTKTKVILCQSIQEDIQMTLTVFPVYAHQPDAIDAILSFLLALFESLKIQIGSSMTEQIVHHLMSIFTREQLSETILHESSTGSKVVEKFLKILQLLIQAPAASFKAFLPGIISLCMEQLYPILAESSSSPDIKTEFFELLHQLLLHNWRYFFRSSLLAQMSGHENVENQPQFISMLQAFGQSFLQPDIAIFKQNLEILENLNSKCKLYQKDIFRDHMLLQFINVLFQALVYRSHDLLQEEITITIYNMASVDFDKFYSSFLTEFLKGSEGLTENQKSELSSHFKLDKDLPSFTQNIHRFVGDLRYYRLCNSSLPPGTVKF</sequence>
<dbReference type="AlphaFoldDB" id="A0A6P8IXL8"/>
<dbReference type="GO" id="GO:0005737">
    <property type="term" value="C:cytoplasm"/>
    <property type="evidence" value="ECO:0007669"/>
    <property type="project" value="UniProtKB-SubCell"/>
</dbReference>
<reference evidence="10" key="1">
    <citation type="submission" date="2025-08" db="UniProtKB">
        <authorList>
            <consortium name="RefSeq"/>
        </authorList>
    </citation>
    <scope>IDENTIFICATION</scope>
    <source>
        <tissue evidence="10">Tentacle</tissue>
    </source>
</reference>
<comment type="similarity">
    <text evidence="3">Belongs to the exportin family.</text>
</comment>
<name>A0A6P8IXL8_ACTTE</name>
<organism evidence="9 10">
    <name type="scientific">Actinia tenebrosa</name>
    <name type="common">Australian red waratah sea anemone</name>
    <dbReference type="NCBI Taxonomy" id="6105"/>
    <lineage>
        <taxon>Eukaryota</taxon>
        <taxon>Metazoa</taxon>
        <taxon>Cnidaria</taxon>
        <taxon>Anthozoa</taxon>
        <taxon>Hexacorallia</taxon>
        <taxon>Actiniaria</taxon>
        <taxon>Actiniidae</taxon>
        <taxon>Actinia</taxon>
    </lineage>
</organism>
<dbReference type="InterPro" id="IPR001494">
    <property type="entry name" value="Importin-beta_N"/>
</dbReference>
<evidence type="ECO:0000256" key="2">
    <source>
        <dbReference type="ARBA" id="ARBA00004496"/>
    </source>
</evidence>
<dbReference type="RefSeq" id="XP_031571842.1">
    <property type="nucleotide sequence ID" value="XM_031715982.1"/>
</dbReference>
<proteinExistence type="inferred from homology"/>
<dbReference type="PANTHER" id="PTHR21452:SF4">
    <property type="entry name" value="EXPORTIN-6"/>
    <property type="match status" value="1"/>
</dbReference>
<dbReference type="Pfam" id="PF08389">
    <property type="entry name" value="Xpo1"/>
    <property type="match status" value="1"/>
</dbReference>
<dbReference type="GO" id="GO:0031267">
    <property type="term" value="F:small GTPase binding"/>
    <property type="evidence" value="ECO:0007669"/>
    <property type="project" value="InterPro"/>
</dbReference>
<keyword evidence="6" id="KW-0653">Protein transport</keyword>
<dbReference type="SUPFAM" id="SSF48371">
    <property type="entry name" value="ARM repeat"/>
    <property type="match status" value="1"/>
</dbReference>
<protein>
    <submittedName>
        <fullName evidence="10">Exportin-6-like</fullName>
    </submittedName>
</protein>
<dbReference type="Pfam" id="PF03810">
    <property type="entry name" value="IBN_N"/>
    <property type="match status" value="1"/>
</dbReference>
<dbReference type="GO" id="GO:0005049">
    <property type="term" value="F:nuclear export signal receptor activity"/>
    <property type="evidence" value="ECO:0007669"/>
    <property type="project" value="InterPro"/>
</dbReference>
<dbReference type="InterPro" id="IPR040016">
    <property type="entry name" value="XPO6"/>
</dbReference>
<dbReference type="OrthoDB" id="10261013at2759"/>
<evidence type="ECO:0000259" key="8">
    <source>
        <dbReference type="PROSITE" id="PS50166"/>
    </source>
</evidence>
<evidence type="ECO:0000313" key="9">
    <source>
        <dbReference type="Proteomes" id="UP000515163"/>
    </source>
</evidence>
<dbReference type="InterPro" id="IPR013598">
    <property type="entry name" value="Exportin-1/Importin-b-like"/>
</dbReference>
<dbReference type="GO" id="GO:0006611">
    <property type="term" value="P:protein export from nucleus"/>
    <property type="evidence" value="ECO:0007669"/>
    <property type="project" value="InterPro"/>
</dbReference>
<dbReference type="InParanoid" id="A0A6P8IXL8"/>
<dbReference type="SMART" id="SM00913">
    <property type="entry name" value="IBN_N"/>
    <property type="match status" value="1"/>
</dbReference>
<dbReference type="Proteomes" id="UP000515163">
    <property type="component" value="Unplaced"/>
</dbReference>
<keyword evidence="9" id="KW-1185">Reference proteome</keyword>
<accession>A0A6P8IXL8</accession>
<evidence type="ECO:0000256" key="7">
    <source>
        <dbReference type="ARBA" id="ARBA00023242"/>
    </source>
</evidence>
<dbReference type="GeneID" id="116305969"/>
<gene>
    <name evidence="10" type="primary">LOC116305969</name>
</gene>
<dbReference type="PANTHER" id="PTHR21452">
    <property type="entry name" value="EXPORTIN-6"/>
    <property type="match status" value="1"/>
</dbReference>
<dbReference type="KEGG" id="aten:116305969"/>
<dbReference type="PROSITE" id="PS50166">
    <property type="entry name" value="IMPORTIN_B_NT"/>
    <property type="match status" value="1"/>
</dbReference>
<comment type="subcellular location">
    <subcellularLocation>
        <location evidence="2">Cytoplasm</location>
    </subcellularLocation>
    <subcellularLocation>
        <location evidence="1">Nucleus</location>
    </subcellularLocation>
</comment>
<evidence type="ECO:0000313" key="10">
    <source>
        <dbReference type="RefSeq" id="XP_031571842.1"/>
    </source>
</evidence>
<evidence type="ECO:0000256" key="4">
    <source>
        <dbReference type="ARBA" id="ARBA00022448"/>
    </source>
</evidence>
<evidence type="ECO:0000256" key="5">
    <source>
        <dbReference type="ARBA" id="ARBA00022490"/>
    </source>
</evidence>
<evidence type="ECO:0000256" key="6">
    <source>
        <dbReference type="ARBA" id="ARBA00022927"/>
    </source>
</evidence>
<evidence type="ECO:0000256" key="1">
    <source>
        <dbReference type="ARBA" id="ARBA00004123"/>
    </source>
</evidence>
<keyword evidence="5" id="KW-0963">Cytoplasm</keyword>
<dbReference type="Gene3D" id="1.25.10.10">
    <property type="entry name" value="Leucine-rich Repeat Variant"/>
    <property type="match status" value="1"/>
</dbReference>
<keyword evidence="7" id="KW-0539">Nucleus</keyword>
<dbReference type="GO" id="GO:0005634">
    <property type="term" value="C:nucleus"/>
    <property type="evidence" value="ECO:0007669"/>
    <property type="project" value="UniProtKB-SubCell"/>
</dbReference>
<dbReference type="InterPro" id="IPR011989">
    <property type="entry name" value="ARM-like"/>
</dbReference>
<dbReference type="InterPro" id="IPR016024">
    <property type="entry name" value="ARM-type_fold"/>
</dbReference>
<evidence type="ECO:0000256" key="3">
    <source>
        <dbReference type="ARBA" id="ARBA00009466"/>
    </source>
</evidence>